<evidence type="ECO:0000313" key="4">
    <source>
        <dbReference type="Proteomes" id="UP001177140"/>
    </source>
</evidence>
<dbReference type="Proteomes" id="UP001177140">
    <property type="component" value="Unassembled WGS sequence"/>
</dbReference>
<dbReference type="SMART" id="SM01037">
    <property type="entry name" value="Bet_v_1"/>
    <property type="match status" value="1"/>
</dbReference>
<evidence type="ECO:0000259" key="2">
    <source>
        <dbReference type="SMART" id="SM01037"/>
    </source>
</evidence>
<comment type="caution">
    <text evidence="3">The sequence shown here is derived from an EMBL/GenBank/DDBJ whole genome shotgun (WGS) entry which is preliminary data.</text>
</comment>
<dbReference type="AlphaFoldDB" id="A0AA41RTV5"/>
<dbReference type="EMBL" id="JAJJMA010025695">
    <property type="protein sequence ID" value="MCL7023730.1"/>
    <property type="molecule type" value="Genomic_DNA"/>
</dbReference>
<protein>
    <recommendedName>
        <fullName evidence="2">Bet v I/Major latex protein domain-containing protein</fullName>
    </recommendedName>
</protein>
<dbReference type="GO" id="GO:0006952">
    <property type="term" value="P:defense response"/>
    <property type="evidence" value="ECO:0007669"/>
    <property type="project" value="InterPro"/>
</dbReference>
<name>A0AA41RTV5_PAPNU</name>
<accession>A0AA41RTV5</accession>
<keyword evidence="4" id="KW-1185">Reference proteome</keyword>
<dbReference type="InterPro" id="IPR052006">
    <property type="entry name" value="MLP-like"/>
</dbReference>
<feature type="domain" description="Bet v I/Major latex protein" evidence="2">
    <location>
        <begin position="2"/>
        <end position="147"/>
    </location>
</feature>
<dbReference type="InterPro" id="IPR000916">
    <property type="entry name" value="Bet_v_I/MLP"/>
</dbReference>
<proteinExistence type="inferred from homology"/>
<dbReference type="Pfam" id="PF00407">
    <property type="entry name" value="Bet_v_1"/>
    <property type="match status" value="1"/>
</dbReference>
<dbReference type="InterPro" id="IPR023393">
    <property type="entry name" value="START-like_dom_sf"/>
</dbReference>
<organism evidence="3 4">
    <name type="scientific">Papaver nudicaule</name>
    <name type="common">Iceland poppy</name>
    <dbReference type="NCBI Taxonomy" id="74823"/>
    <lineage>
        <taxon>Eukaryota</taxon>
        <taxon>Viridiplantae</taxon>
        <taxon>Streptophyta</taxon>
        <taxon>Embryophyta</taxon>
        <taxon>Tracheophyta</taxon>
        <taxon>Spermatophyta</taxon>
        <taxon>Magnoliopsida</taxon>
        <taxon>Ranunculales</taxon>
        <taxon>Papaveraceae</taxon>
        <taxon>Papaveroideae</taxon>
        <taxon>Papaver</taxon>
    </lineage>
</organism>
<sequence length="147" mass="16511">MALIHNLEVVYKAKCSVEKLYIILIRDVHTLLQYVPELIHSVQVFPGDGEVCVGTVLVSEYVQEKVTAVDHKNMSITTKIFEGDLTNDYTSIGYTLTITPVQGDGNYNCSVKWSIYYEKAGEGVPDPTSFTKFLEDLTKELDTNLLK</sequence>
<dbReference type="SUPFAM" id="SSF55961">
    <property type="entry name" value="Bet v1-like"/>
    <property type="match status" value="1"/>
</dbReference>
<evidence type="ECO:0000256" key="1">
    <source>
        <dbReference type="ARBA" id="ARBA00038242"/>
    </source>
</evidence>
<dbReference type="Gene3D" id="3.30.530.20">
    <property type="match status" value="1"/>
</dbReference>
<dbReference type="PANTHER" id="PTHR31338">
    <property type="entry name" value="POLYKETIDE CYCLASE/DEHYDRASE AND LIPID TRANSPORT SUPERFAMILY PROTEIN"/>
    <property type="match status" value="1"/>
</dbReference>
<dbReference type="PANTHER" id="PTHR31338:SF16">
    <property type="entry name" value="POLYKETIDE CYCLASE_DEHYDRASE AND LIPID TRANSPORT SUPERFAMILY PROTEIN"/>
    <property type="match status" value="1"/>
</dbReference>
<dbReference type="CDD" id="cd07816">
    <property type="entry name" value="Bet_v1-like"/>
    <property type="match status" value="1"/>
</dbReference>
<evidence type="ECO:0000313" key="3">
    <source>
        <dbReference type="EMBL" id="MCL7023730.1"/>
    </source>
</evidence>
<reference evidence="3" key="1">
    <citation type="submission" date="2022-03" db="EMBL/GenBank/DDBJ databases">
        <title>A functionally conserved STORR gene fusion in Papaver species that diverged 16.8 million years ago.</title>
        <authorList>
            <person name="Catania T."/>
        </authorList>
    </citation>
    <scope>NUCLEOTIDE SEQUENCE</scope>
    <source>
        <strain evidence="3">S-191538</strain>
    </source>
</reference>
<gene>
    <name evidence="3" type="ORF">MKW94_021544</name>
</gene>
<comment type="similarity">
    <text evidence="1">Belongs to the MLP family.</text>
</comment>